<evidence type="ECO:0000259" key="5">
    <source>
        <dbReference type="PROSITE" id="PS50211"/>
    </source>
</evidence>
<dbReference type="GeneID" id="111132909"/>
<dbReference type="GO" id="GO:0005085">
    <property type="term" value="F:guanyl-nucleotide exchange factor activity"/>
    <property type="evidence" value="ECO:0007669"/>
    <property type="project" value="UniProtKB-KW"/>
</dbReference>
<feature type="domain" description="UDENN" evidence="5">
    <location>
        <begin position="1"/>
        <end position="354"/>
    </location>
</feature>
<name>A0A8B8EAL5_CRAVI</name>
<dbReference type="GO" id="GO:0015031">
    <property type="term" value="P:protein transport"/>
    <property type="evidence" value="ECO:0007669"/>
    <property type="project" value="TreeGrafter"/>
</dbReference>
<keyword evidence="4" id="KW-0967">Endosome</keyword>
<protein>
    <submittedName>
        <fullName evidence="7">Protein FAM45A-like</fullName>
    </submittedName>
</protein>
<keyword evidence="6" id="KW-1185">Reference proteome</keyword>
<dbReference type="KEGG" id="cvn:111132909"/>
<dbReference type="PANTHER" id="PTHR28544">
    <property type="entry name" value="PROTEIN FAM45A-RELATED"/>
    <property type="match status" value="1"/>
</dbReference>
<accession>A0A8B8EAL5</accession>
<dbReference type="PROSITE" id="PS50211">
    <property type="entry name" value="DENN"/>
    <property type="match status" value="1"/>
</dbReference>
<evidence type="ECO:0000256" key="2">
    <source>
        <dbReference type="ARBA" id="ARBA00008641"/>
    </source>
</evidence>
<dbReference type="RefSeq" id="XP_022336546.1">
    <property type="nucleotide sequence ID" value="XM_022480838.1"/>
</dbReference>
<proteinExistence type="inferred from homology"/>
<comment type="subcellular location">
    <subcellularLocation>
        <location evidence="1">Late endosome</location>
    </subcellularLocation>
</comment>
<dbReference type="InterPro" id="IPR042431">
    <property type="entry name" value="FAM45"/>
</dbReference>
<sequence length="354" mass="40275">MSTHQYLTAKSTGLIERDINGDVLWTWSYPSISDEDREFYTRKSRLGNPENMVPFLFSQRDRHWYYILSSGVEDSDHLPKVTHVSIVLVTKDFNPEKYEILCRILLKKYRKSGNPAKLLESYLSVLTRGSCSTEENGQFSVQDYDVKRSYANTNLKDFILTYGLESIIVYTALLLKKRLIIYCPENQLQQLMSIVRSLPALVWHRQNWDVAFPVVEMDDPEAEVLTESSSYVAGVTDAAIEGRTDMYDVFVNTSTGQISISPEAKESLAMGKLHKDIAKHMVQCAEDEDATEEQIIKEISKKTTELLNNLRSLATETENGSHVIQLETLKERKMAPATESFLYSLAACEGLVEV</sequence>
<evidence type="ECO:0000256" key="1">
    <source>
        <dbReference type="ARBA" id="ARBA00004603"/>
    </source>
</evidence>
<dbReference type="GO" id="GO:0005770">
    <property type="term" value="C:late endosome"/>
    <property type="evidence" value="ECO:0007669"/>
    <property type="project" value="UniProtKB-SubCell"/>
</dbReference>
<comment type="similarity">
    <text evidence="2">Belongs to the DENND10 family.</text>
</comment>
<dbReference type="AlphaFoldDB" id="A0A8B8EAL5"/>
<evidence type="ECO:0000313" key="6">
    <source>
        <dbReference type="Proteomes" id="UP000694844"/>
    </source>
</evidence>
<dbReference type="Pfam" id="PF08616">
    <property type="entry name" value="SPA"/>
    <property type="match status" value="1"/>
</dbReference>
<dbReference type="OrthoDB" id="66409at2759"/>
<keyword evidence="3" id="KW-0344">Guanine-nucleotide releasing factor</keyword>
<evidence type="ECO:0000256" key="3">
    <source>
        <dbReference type="ARBA" id="ARBA00022658"/>
    </source>
</evidence>
<dbReference type="InterPro" id="IPR037516">
    <property type="entry name" value="Tripartite_DENN"/>
</dbReference>
<gene>
    <name evidence="7" type="primary">LOC111132909</name>
</gene>
<dbReference type="GO" id="GO:2000641">
    <property type="term" value="P:regulation of early endosome to late endosome transport"/>
    <property type="evidence" value="ECO:0007669"/>
    <property type="project" value="TreeGrafter"/>
</dbReference>
<evidence type="ECO:0000313" key="7">
    <source>
        <dbReference type="RefSeq" id="XP_022336546.1"/>
    </source>
</evidence>
<reference evidence="7" key="1">
    <citation type="submission" date="2025-08" db="UniProtKB">
        <authorList>
            <consortium name="RefSeq"/>
        </authorList>
    </citation>
    <scope>IDENTIFICATION</scope>
    <source>
        <tissue evidence="7">Whole sample</tissue>
    </source>
</reference>
<dbReference type="GO" id="GO:0031267">
    <property type="term" value="F:small GTPase binding"/>
    <property type="evidence" value="ECO:0007669"/>
    <property type="project" value="TreeGrafter"/>
</dbReference>
<dbReference type="Proteomes" id="UP000694844">
    <property type="component" value="Chromosome 5"/>
</dbReference>
<evidence type="ECO:0000256" key="4">
    <source>
        <dbReference type="ARBA" id="ARBA00022753"/>
    </source>
</evidence>
<dbReference type="PANTHER" id="PTHR28544:SF1">
    <property type="entry name" value="DENN DOMAIN-CONTAINING PROTEIN 10-RELATED"/>
    <property type="match status" value="1"/>
</dbReference>
<organism evidence="6 7">
    <name type="scientific">Crassostrea virginica</name>
    <name type="common">Eastern oyster</name>
    <dbReference type="NCBI Taxonomy" id="6565"/>
    <lineage>
        <taxon>Eukaryota</taxon>
        <taxon>Metazoa</taxon>
        <taxon>Spiralia</taxon>
        <taxon>Lophotrochozoa</taxon>
        <taxon>Mollusca</taxon>
        <taxon>Bivalvia</taxon>
        <taxon>Autobranchia</taxon>
        <taxon>Pteriomorphia</taxon>
        <taxon>Ostreida</taxon>
        <taxon>Ostreoidea</taxon>
        <taxon>Ostreidae</taxon>
        <taxon>Crassostrea</taxon>
    </lineage>
</organism>